<dbReference type="EMBL" id="WHLY01000002">
    <property type="protein sequence ID" value="MPR33423.1"/>
    <property type="molecule type" value="Genomic_DNA"/>
</dbReference>
<evidence type="ECO:0000256" key="1">
    <source>
        <dbReference type="ARBA" id="ARBA00022603"/>
    </source>
</evidence>
<evidence type="ECO:0000313" key="5">
    <source>
        <dbReference type="Proteomes" id="UP000479293"/>
    </source>
</evidence>
<evidence type="ECO:0000313" key="4">
    <source>
        <dbReference type="EMBL" id="MPR33423.1"/>
    </source>
</evidence>
<name>A0A7C9BFY0_9BACT</name>
<dbReference type="GO" id="GO:0032259">
    <property type="term" value="P:methylation"/>
    <property type="evidence" value="ECO:0007669"/>
    <property type="project" value="UniProtKB-KW"/>
</dbReference>
<dbReference type="GO" id="GO:0010420">
    <property type="term" value="F:polyprenyldihydroxybenzoate methyltransferase activity"/>
    <property type="evidence" value="ECO:0007669"/>
    <property type="project" value="TreeGrafter"/>
</dbReference>
<keyword evidence="3" id="KW-0949">S-adenosyl-L-methionine</keyword>
<proteinExistence type="predicted"/>
<sequence length="250" mass="28739">MNDQIIYIHTPATHNTRAAKAFLPILFEEIKLPQSVVDVGCGTGTWLSVFKEMGIKRVLGIDGNNVDLAQLHIDRNEFKAVNLTQPVKLNERFDLAVCLEVAEHLPEASAEVLVSTLCDLSDQILFSAALPDQGGQNHLNEQFIDYWVNKFNQRGYICRDLFRAKIWNDSQIDCWYRQNMFFFERIQENPIVQEKINAYYHPEIYAFKHSQYSKTLGAKQKLINGEISVLSSLKILVKSIFFNLKKLVNN</sequence>
<dbReference type="RefSeq" id="WP_152758656.1">
    <property type="nucleotide sequence ID" value="NZ_WHLY01000002.1"/>
</dbReference>
<protein>
    <submittedName>
        <fullName evidence="4">Methyltransferase domain-containing protein</fullName>
    </submittedName>
</protein>
<keyword evidence="1 4" id="KW-0489">Methyltransferase</keyword>
<evidence type="ECO:0000256" key="2">
    <source>
        <dbReference type="ARBA" id="ARBA00022679"/>
    </source>
</evidence>
<keyword evidence="5" id="KW-1185">Reference proteome</keyword>
<dbReference type="CDD" id="cd02440">
    <property type="entry name" value="AdoMet_MTases"/>
    <property type="match status" value="1"/>
</dbReference>
<organism evidence="4 5">
    <name type="scientific">Salmonirosea aquatica</name>
    <dbReference type="NCBI Taxonomy" id="2654236"/>
    <lineage>
        <taxon>Bacteria</taxon>
        <taxon>Pseudomonadati</taxon>
        <taxon>Bacteroidota</taxon>
        <taxon>Cytophagia</taxon>
        <taxon>Cytophagales</taxon>
        <taxon>Spirosomataceae</taxon>
        <taxon>Salmonirosea</taxon>
    </lineage>
</organism>
<dbReference type="Pfam" id="PF13489">
    <property type="entry name" value="Methyltransf_23"/>
    <property type="match status" value="1"/>
</dbReference>
<dbReference type="AlphaFoldDB" id="A0A7C9BFY0"/>
<dbReference type="Proteomes" id="UP000479293">
    <property type="component" value="Unassembled WGS sequence"/>
</dbReference>
<accession>A0A7C9BFY0</accession>
<dbReference type="PANTHER" id="PTHR43464:SF19">
    <property type="entry name" value="UBIQUINONE BIOSYNTHESIS O-METHYLTRANSFERASE, MITOCHONDRIAL"/>
    <property type="match status" value="1"/>
</dbReference>
<evidence type="ECO:0000256" key="3">
    <source>
        <dbReference type="ARBA" id="ARBA00022691"/>
    </source>
</evidence>
<dbReference type="Gene3D" id="3.40.50.150">
    <property type="entry name" value="Vaccinia Virus protein VP39"/>
    <property type="match status" value="1"/>
</dbReference>
<gene>
    <name evidence="4" type="ORF">GBK04_08620</name>
</gene>
<dbReference type="InterPro" id="IPR029063">
    <property type="entry name" value="SAM-dependent_MTases_sf"/>
</dbReference>
<reference evidence="4 5" key="1">
    <citation type="submission" date="2019-10" db="EMBL/GenBank/DDBJ databases">
        <title>Draft Genome Sequence of Cytophagaceae sp. SJW1-29.</title>
        <authorList>
            <person name="Choi A."/>
        </authorList>
    </citation>
    <scope>NUCLEOTIDE SEQUENCE [LARGE SCALE GENOMIC DNA]</scope>
    <source>
        <strain evidence="4 5">SJW1-29</strain>
    </source>
</reference>
<dbReference type="PANTHER" id="PTHR43464">
    <property type="entry name" value="METHYLTRANSFERASE"/>
    <property type="match status" value="1"/>
</dbReference>
<keyword evidence="2 4" id="KW-0808">Transferase</keyword>
<comment type="caution">
    <text evidence="4">The sequence shown here is derived from an EMBL/GenBank/DDBJ whole genome shotgun (WGS) entry which is preliminary data.</text>
</comment>
<dbReference type="SUPFAM" id="SSF53335">
    <property type="entry name" value="S-adenosyl-L-methionine-dependent methyltransferases"/>
    <property type="match status" value="1"/>
</dbReference>